<dbReference type="Proteomes" id="UP000486297">
    <property type="component" value="Unassembled WGS sequence"/>
</dbReference>
<evidence type="ECO:0000313" key="1">
    <source>
        <dbReference type="EMBL" id="MRN38565.1"/>
    </source>
</evidence>
<dbReference type="RefSeq" id="WP_095502933.1">
    <property type="nucleotide sequence ID" value="NZ_WJXO01000001.1"/>
</dbReference>
<evidence type="ECO:0000313" key="2">
    <source>
        <dbReference type="Proteomes" id="UP000486297"/>
    </source>
</evidence>
<dbReference type="AlphaFoldDB" id="A0A7X2KZR6"/>
<dbReference type="InterPro" id="IPR011335">
    <property type="entry name" value="Restrct_endonuc-II-like"/>
</dbReference>
<comment type="caution">
    <text evidence="1">The sequence shown here is derived from an EMBL/GenBank/DDBJ whole genome shotgun (WGS) entry which is preliminary data.</text>
</comment>
<proteinExistence type="predicted"/>
<organism evidence="1 2">
    <name type="scientific">Neisseria brasiliensis</name>
    <dbReference type="NCBI Taxonomy" id="2666100"/>
    <lineage>
        <taxon>Bacteria</taxon>
        <taxon>Pseudomonadati</taxon>
        <taxon>Pseudomonadota</taxon>
        <taxon>Betaproteobacteria</taxon>
        <taxon>Neisseriales</taxon>
        <taxon>Neisseriaceae</taxon>
        <taxon>Neisseria</taxon>
    </lineage>
</organism>
<reference evidence="1" key="1">
    <citation type="journal article" name="Emerg. Infect. Dis.">
        <title>Two cases of a newly characterized neisseria species.</title>
        <authorList>
            <person name="Mustapha M."/>
            <person name="Lemos A.P.S."/>
            <person name="Harrison L.H."/>
            <person name="Vantyne D."/>
            <person name="Sacchi C.T."/>
        </authorList>
    </citation>
    <scope>NUCLEOTIDE SEQUENCE</scope>
    <source>
        <strain evidence="1">N.95.16</strain>
    </source>
</reference>
<name>A0A7X2KZR6_9NEIS</name>
<dbReference type="SUPFAM" id="SSF52980">
    <property type="entry name" value="Restriction endonuclease-like"/>
    <property type="match status" value="1"/>
</dbReference>
<sequence length="148" mass="17050">MSKVNNGKKAEQAVQSVLKSIDEPWFDWQRMYDATSARGVFMPQTGDFQFFTPDVHGVIEVKSTQHDYRLPKSAFSDNQRARLERRMSAGGKIFVIVWHWTLNEWRFINYQDVHQAFNVQGQASLDLRTIPTYPTAGEVVTRLLASVL</sequence>
<dbReference type="Gene3D" id="3.40.1350.10">
    <property type="match status" value="1"/>
</dbReference>
<protein>
    <recommendedName>
        <fullName evidence="3">Endonuclease</fullName>
    </recommendedName>
</protein>
<dbReference type="InterPro" id="IPR011856">
    <property type="entry name" value="tRNA_endonuc-like_dom_sf"/>
</dbReference>
<evidence type="ECO:0008006" key="3">
    <source>
        <dbReference type="Google" id="ProtNLM"/>
    </source>
</evidence>
<accession>A0A7X2KZR6</accession>
<keyword evidence="2" id="KW-1185">Reference proteome</keyword>
<dbReference type="GO" id="GO:0003676">
    <property type="term" value="F:nucleic acid binding"/>
    <property type="evidence" value="ECO:0007669"/>
    <property type="project" value="InterPro"/>
</dbReference>
<dbReference type="EMBL" id="WJXO01000001">
    <property type="protein sequence ID" value="MRN38565.1"/>
    <property type="molecule type" value="Genomic_DNA"/>
</dbReference>
<gene>
    <name evidence="1" type="ORF">GJU80_08780</name>
</gene>